<organism evidence="1 2">
    <name type="scientific">Mangrovibacterium diazotrophicum</name>
    <dbReference type="NCBI Taxonomy" id="1261403"/>
    <lineage>
        <taxon>Bacteria</taxon>
        <taxon>Pseudomonadati</taxon>
        <taxon>Bacteroidota</taxon>
        <taxon>Bacteroidia</taxon>
        <taxon>Marinilabiliales</taxon>
        <taxon>Prolixibacteraceae</taxon>
        <taxon>Mangrovibacterium</taxon>
    </lineage>
</organism>
<reference evidence="1 2" key="1">
    <citation type="submission" date="2018-09" db="EMBL/GenBank/DDBJ databases">
        <title>Genomic Encyclopedia of Archaeal and Bacterial Type Strains, Phase II (KMG-II): from individual species to whole genera.</title>
        <authorList>
            <person name="Goeker M."/>
        </authorList>
    </citation>
    <scope>NUCLEOTIDE SEQUENCE [LARGE SCALE GENOMIC DNA]</scope>
    <source>
        <strain evidence="1 2">DSM 27148</strain>
    </source>
</reference>
<dbReference type="OrthoDB" id="763610at2"/>
<dbReference type="RefSeq" id="WP_120275102.1">
    <property type="nucleotide sequence ID" value="NZ_RAPN01000004.1"/>
</dbReference>
<name>A0A419VW84_9BACT</name>
<dbReference type="AlphaFoldDB" id="A0A419VW84"/>
<dbReference type="Proteomes" id="UP000283387">
    <property type="component" value="Unassembled WGS sequence"/>
</dbReference>
<gene>
    <name evidence="1" type="ORF">BC643_4096</name>
</gene>
<sequence length="136" mass="15782">MNIEKDIQAIIDYSHRFAEHMLNDEKEFYPFGAKIGNDGKLVAVGYNNTETDFPESQTVIEALKEEFEKDFVNGKLRAYGLTYDVRVQIDEQGDKSDSICIDITHQESNDIPRYYFTYSWNDNDDLIFGESFGIKK</sequence>
<evidence type="ECO:0000313" key="2">
    <source>
        <dbReference type="Proteomes" id="UP000283387"/>
    </source>
</evidence>
<accession>A0A419VW84</accession>
<evidence type="ECO:0000313" key="1">
    <source>
        <dbReference type="EMBL" id="RKD86405.1"/>
    </source>
</evidence>
<keyword evidence="2" id="KW-1185">Reference proteome</keyword>
<proteinExistence type="predicted"/>
<comment type="caution">
    <text evidence="1">The sequence shown here is derived from an EMBL/GenBank/DDBJ whole genome shotgun (WGS) entry which is preliminary data.</text>
</comment>
<dbReference type="EMBL" id="RAPN01000004">
    <property type="protein sequence ID" value="RKD86405.1"/>
    <property type="molecule type" value="Genomic_DNA"/>
</dbReference>
<protein>
    <submittedName>
        <fullName evidence="1">Uncharacterized protein</fullName>
    </submittedName>
</protein>